<dbReference type="KEGG" id="mcha:111006124"/>
<keyword evidence="5 6" id="KW-0472">Membrane</keyword>
<feature type="transmembrane region" description="Helical" evidence="6">
    <location>
        <begin position="16"/>
        <end position="36"/>
    </location>
</feature>
<feature type="transmembrane region" description="Helical" evidence="6">
    <location>
        <begin position="48"/>
        <end position="65"/>
    </location>
</feature>
<feature type="domain" description="EamA" evidence="7">
    <location>
        <begin position="16"/>
        <end position="156"/>
    </location>
</feature>
<dbReference type="Pfam" id="PF00892">
    <property type="entry name" value="EamA"/>
    <property type="match status" value="1"/>
</dbReference>
<reference evidence="9" key="1">
    <citation type="submission" date="2025-08" db="UniProtKB">
        <authorList>
            <consortium name="RefSeq"/>
        </authorList>
    </citation>
    <scope>IDENTIFICATION</scope>
    <source>
        <strain evidence="9">OHB3-1</strain>
    </source>
</reference>
<dbReference type="AlphaFoldDB" id="A0A6J1BZJ0"/>
<gene>
    <name evidence="9" type="primary">LOC111006124</name>
</gene>
<evidence type="ECO:0000256" key="2">
    <source>
        <dbReference type="ARBA" id="ARBA00007635"/>
    </source>
</evidence>
<organism evidence="8 9">
    <name type="scientific">Momordica charantia</name>
    <name type="common">Bitter gourd</name>
    <name type="synonym">Balsam pear</name>
    <dbReference type="NCBI Taxonomy" id="3673"/>
    <lineage>
        <taxon>Eukaryota</taxon>
        <taxon>Viridiplantae</taxon>
        <taxon>Streptophyta</taxon>
        <taxon>Embryophyta</taxon>
        <taxon>Tracheophyta</taxon>
        <taxon>Spermatophyta</taxon>
        <taxon>Magnoliopsida</taxon>
        <taxon>eudicotyledons</taxon>
        <taxon>Gunneridae</taxon>
        <taxon>Pentapetalae</taxon>
        <taxon>rosids</taxon>
        <taxon>fabids</taxon>
        <taxon>Cucurbitales</taxon>
        <taxon>Cucurbitaceae</taxon>
        <taxon>Momordiceae</taxon>
        <taxon>Momordica</taxon>
    </lineage>
</organism>
<dbReference type="Proteomes" id="UP000504603">
    <property type="component" value="Unplaced"/>
</dbReference>
<evidence type="ECO:0000313" key="8">
    <source>
        <dbReference type="Proteomes" id="UP000504603"/>
    </source>
</evidence>
<dbReference type="PANTHER" id="PTHR31218">
    <property type="entry name" value="WAT1-RELATED PROTEIN"/>
    <property type="match status" value="1"/>
</dbReference>
<name>A0A6J1BZJ0_MOMCH</name>
<keyword evidence="4 6" id="KW-1133">Transmembrane helix</keyword>
<feature type="transmembrane region" description="Helical" evidence="6">
    <location>
        <begin position="77"/>
        <end position="97"/>
    </location>
</feature>
<keyword evidence="8" id="KW-1185">Reference proteome</keyword>
<dbReference type="SUPFAM" id="SSF103481">
    <property type="entry name" value="Multidrug resistance efflux transporter EmrE"/>
    <property type="match status" value="2"/>
</dbReference>
<evidence type="ECO:0000313" key="9">
    <source>
        <dbReference type="RefSeq" id="XP_022133583.1"/>
    </source>
</evidence>
<feature type="transmembrane region" description="Helical" evidence="6">
    <location>
        <begin position="316"/>
        <end position="335"/>
    </location>
</feature>
<feature type="transmembrane region" description="Helical" evidence="6">
    <location>
        <begin position="289"/>
        <end position="310"/>
    </location>
</feature>
<feature type="transmembrane region" description="Helical" evidence="6">
    <location>
        <begin position="140"/>
        <end position="158"/>
    </location>
</feature>
<dbReference type="InterPro" id="IPR030184">
    <property type="entry name" value="WAT1-related"/>
</dbReference>
<dbReference type="OrthoDB" id="10411664at2759"/>
<evidence type="ECO:0000256" key="4">
    <source>
        <dbReference type="ARBA" id="ARBA00022989"/>
    </source>
</evidence>
<dbReference type="GO" id="GO:0022857">
    <property type="term" value="F:transmembrane transporter activity"/>
    <property type="evidence" value="ECO:0007669"/>
    <property type="project" value="InterPro"/>
</dbReference>
<evidence type="ECO:0000256" key="6">
    <source>
        <dbReference type="RuleBase" id="RU363077"/>
    </source>
</evidence>
<dbReference type="GO" id="GO:0016020">
    <property type="term" value="C:membrane"/>
    <property type="evidence" value="ECO:0007669"/>
    <property type="project" value="UniProtKB-SubCell"/>
</dbReference>
<comment type="similarity">
    <text evidence="2 6">Belongs to the drug/metabolite transporter (DMT) superfamily. Plant drug/metabolite exporter (P-DME) (TC 2.A.7.4) family.</text>
</comment>
<dbReference type="RefSeq" id="XP_022133583.1">
    <property type="nucleotide sequence ID" value="XM_022277891.1"/>
</dbReference>
<evidence type="ECO:0000256" key="1">
    <source>
        <dbReference type="ARBA" id="ARBA00004141"/>
    </source>
</evidence>
<evidence type="ECO:0000256" key="3">
    <source>
        <dbReference type="ARBA" id="ARBA00022692"/>
    </source>
</evidence>
<dbReference type="GeneID" id="111006124"/>
<evidence type="ECO:0000259" key="7">
    <source>
        <dbReference type="Pfam" id="PF00892"/>
    </source>
</evidence>
<feature type="transmembrane region" description="Helical" evidence="6">
    <location>
        <begin position="224"/>
        <end position="245"/>
    </location>
</feature>
<proteinExistence type="inferred from homology"/>
<sequence length="378" mass="41053">MKNIKLSDVLKKAKPYLAAILLRFLGAPLVVIAKIALNHGMSPFVYSLYRYFVSAIVVAPFALLLDRKRRPQMTWPIFAKILLLGSMDCVVLPNMYFSGLKYVTPTFSIAMSNAAPALSFFFAVTLRMEKVDIRRFSSQVKILGTVVAVGGAMIMTFFRGPNLRFPWTKLQDSHNNHHSNNSTSPSNTHQDSFKGVILVTISCLCSSLSCILQAVVLKSYPVGLSVTVLVSLVGVVGGAVAALAMEWNNSCAWAIHFDFQLLAILYAGTIISGLSYYVQGVVMEEKGPVFLTAFVPLGTVMVAIISSFAVSEILSLEKVLGGVVIVVGLYLVMWGKTKDSAIVDKAANNSSQSFEASDHHQDDQRLKAADGVARAGFV</sequence>
<feature type="transmembrane region" description="Helical" evidence="6">
    <location>
        <begin position="257"/>
        <end position="277"/>
    </location>
</feature>
<protein>
    <recommendedName>
        <fullName evidence="6">WAT1-related protein</fullName>
    </recommendedName>
</protein>
<feature type="transmembrane region" description="Helical" evidence="6">
    <location>
        <begin position="195"/>
        <end position="217"/>
    </location>
</feature>
<evidence type="ECO:0000256" key="5">
    <source>
        <dbReference type="ARBA" id="ARBA00023136"/>
    </source>
</evidence>
<dbReference type="InterPro" id="IPR000620">
    <property type="entry name" value="EamA_dom"/>
</dbReference>
<feature type="transmembrane region" description="Helical" evidence="6">
    <location>
        <begin position="109"/>
        <end position="128"/>
    </location>
</feature>
<dbReference type="InterPro" id="IPR037185">
    <property type="entry name" value="EmrE-like"/>
</dbReference>
<comment type="subcellular location">
    <subcellularLocation>
        <location evidence="1 6">Membrane</location>
        <topology evidence="1 6">Multi-pass membrane protein</topology>
    </subcellularLocation>
</comment>
<keyword evidence="3 6" id="KW-0812">Transmembrane</keyword>
<accession>A0A6J1BZJ0</accession>